<dbReference type="GO" id="GO:0005829">
    <property type="term" value="C:cytosol"/>
    <property type="evidence" value="ECO:0007669"/>
    <property type="project" value="TreeGrafter"/>
</dbReference>
<dbReference type="Proteomes" id="UP000636949">
    <property type="component" value="Unassembled WGS sequence"/>
</dbReference>
<evidence type="ECO:0000256" key="1">
    <source>
        <dbReference type="ARBA" id="ARBA00022962"/>
    </source>
</evidence>
<dbReference type="FunFam" id="3.40.50.880:FF:000003">
    <property type="entry name" value="Anthranilate synthase component II"/>
    <property type="match status" value="1"/>
</dbReference>
<dbReference type="InterPro" id="IPR006221">
    <property type="entry name" value="TrpG/PapA_dom"/>
</dbReference>
<protein>
    <submittedName>
        <fullName evidence="3">Glutamine amidotransferase</fullName>
    </submittedName>
</protein>
<dbReference type="EMBL" id="BMJS01000001">
    <property type="protein sequence ID" value="GGF87903.1"/>
    <property type="molecule type" value="Genomic_DNA"/>
</dbReference>
<dbReference type="GO" id="GO:0000162">
    <property type="term" value="P:L-tryptophan biosynthetic process"/>
    <property type="evidence" value="ECO:0007669"/>
    <property type="project" value="TreeGrafter"/>
</dbReference>
<comment type="caution">
    <text evidence="3">The sequence shown here is derived from an EMBL/GenBank/DDBJ whole genome shotgun (WGS) entry which is preliminary data.</text>
</comment>
<accession>A0A8J2Z1Q2</accession>
<dbReference type="PRINTS" id="PR00099">
    <property type="entry name" value="CPSGATASE"/>
</dbReference>
<dbReference type="OrthoDB" id="9786812at2"/>
<keyword evidence="4" id="KW-1185">Reference proteome</keyword>
<dbReference type="InterPro" id="IPR050472">
    <property type="entry name" value="Anth_synth/Amidotransfase"/>
</dbReference>
<evidence type="ECO:0000313" key="3">
    <source>
        <dbReference type="EMBL" id="GGF87903.1"/>
    </source>
</evidence>
<dbReference type="PANTHER" id="PTHR43418">
    <property type="entry name" value="MULTIFUNCTIONAL TRYPTOPHAN BIOSYNTHESIS PROTEIN-RELATED"/>
    <property type="match status" value="1"/>
</dbReference>
<gene>
    <name evidence="3" type="primary">trpG</name>
    <name evidence="3" type="ORF">GCM10010995_01380</name>
</gene>
<evidence type="ECO:0000313" key="4">
    <source>
        <dbReference type="Proteomes" id="UP000636949"/>
    </source>
</evidence>
<dbReference type="InterPro" id="IPR017926">
    <property type="entry name" value="GATASE"/>
</dbReference>
<dbReference type="PANTHER" id="PTHR43418:SF4">
    <property type="entry name" value="MULTIFUNCTIONAL TRYPTOPHAN BIOSYNTHESIS PROTEIN"/>
    <property type="match status" value="1"/>
</dbReference>
<name>A0A8J2Z1Q2_9GAMM</name>
<dbReference type="RefSeq" id="WP_117001254.1">
    <property type="nucleotide sequence ID" value="NZ_BMJS01000001.1"/>
</dbReference>
<reference evidence="3" key="2">
    <citation type="submission" date="2020-09" db="EMBL/GenBank/DDBJ databases">
        <authorList>
            <person name="Sun Q."/>
            <person name="Zhou Y."/>
        </authorList>
    </citation>
    <scope>NUCLEOTIDE SEQUENCE</scope>
    <source>
        <strain evidence="3">CGMCC 1.15758</strain>
    </source>
</reference>
<evidence type="ECO:0000259" key="2">
    <source>
        <dbReference type="Pfam" id="PF00117"/>
    </source>
</evidence>
<dbReference type="InterPro" id="IPR029062">
    <property type="entry name" value="Class_I_gatase-like"/>
</dbReference>
<proteinExistence type="predicted"/>
<dbReference type="PRINTS" id="PR00096">
    <property type="entry name" value="GATASE"/>
</dbReference>
<dbReference type="PROSITE" id="PS51273">
    <property type="entry name" value="GATASE_TYPE_1"/>
    <property type="match status" value="1"/>
</dbReference>
<organism evidence="3 4">
    <name type="scientific">Cysteiniphilum litorale</name>
    <dbReference type="NCBI Taxonomy" id="2056700"/>
    <lineage>
        <taxon>Bacteria</taxon>
        <taxon>Pseudomonadati</taxon>
        <taxon>Pseudomonadota</taxon>
        <taxon>Gammaproteobacteria</taxon>
        <taxon>Thiotrichales</taxon>
        <taxon>Fastidiosibacteraceae</taxon>
        <taxon>Cysteiniphilum</taxon>
    </lineage>
</organism>
<dbReference type="SUPFAM" id="SSF52317">
    <property type="entry name" value="Class I glutamine amidotransferase-like"/>
    <property type="match status" value="1"/>
</dbReference>
<reference evidence="3" key="1">
    <citation type="journal article" date="2014" name="Int. J. Syst. Evol. Microbiol.">
        <title>Complete genome sequence of Corynebacterium casei LMG S-19264T (=DSM 44701T), isolated from a smear-ripened cheese.</title>
        <authorList>
            <consortium name="US DOE Joint Genome Institute (JGI-PGF)"/>
            <person name="Walter F."/>
            <person name="Albersmeier A."/>
            <person name="Kalinowski J."/>
            <person name="Ruckert C."/>
        </authorList>
    </citation>
    <scope>NUCLEOTIDE SEQUENCE</scope>
    <source>
        <strain evidence="3">CGMCC 1.15758</strain>
    </source>
</reference>
<keyword evidence="1 3" id="KW-0315">Glutamine amidotransferase</keyword>
<dbReference type="NCBIfam" id="TIGR00566">
    <property type="entry name" value="trpG_papA"/>
    <property type="match status" value="1"/>
</dbReference>
<dbReference type="CDD" id="cd01743">
    <property type="entry name" value="GATase1_Anthranilate_Synthase"/>
    <property type="match status" value="1"/>
</dbReference>
<sequence>MKILLIDAYDSFVHIIYQYCISIKGVDADVIRNDCVTANSIREAQYDLIIFGPGPGNPKDSGYIPLIKEFSGKIPLFGVCLGMQAMVEAFGGKVIRSKNVRHGKVSKIKHNSEAYFAGIPPIIDVTRYHSLAAEDLSFPHEDLDILARSLDDDCVMAIKHKQLQLGGVQFHPESITSCHGIDIFMNVIKHSLI</sequence>
<dbReference type="Pfam" id="PF00117">
    <property type="entry name" value="GATase"/>
    <property type="match status" value="1"/>
</dbReference>
<feature type="domain" description="Glutamine amidotransferase" evidence="2">
    <location>
        <begin position="4"/>
        <end position="187"/>
    </location>
</feature>
<dbReference type="PRINTS" id="PR00097">
    <property type="entry name" value="ANTSNTHASEII"/>
</dbReference>
<dbReference type="GO" id="GO:0004049">
    <property type="term" value="F:anthranilate synthase activity"/>
    <property type="evidence" value="ECO:0007669"/>
    <property type="project" value="TreeGrafter"/>
</dbReference>
<dbReference type="AlphaFoldDB" id="A0A8J2Z1Q2"/>
<dbReference type="Gene3D" id="3.40.50.880">
    <property type="match status" value="1"/>
</dbReference>